<comment type="caution">
    <text evidence="2">The sequence shown here is derived from an EMBL/GenBank/DDBJ whole genome shotgun (WGS) entry which is preliminary data.</text>
</comment>
<accession>A0A9D1KRJ2</accession>
<dbReference type="Gene3D" id="3.60.15.10">
    <property type="entry name" value="Ribonuclease Z/Hydroxyacylglutathione hydrolase-like"/>
    <property type="match status" value="1"/>
</dbReference>
<dbReference type="PANTHER" id="PTHR42951">
    <property type="entry name" value="METALLO-BETA-LACTAMASE DOMAIN-CONTAINING"/>
    <property type="match status" value="1"/>
</dbReference>
<gene>
    <name evidence="2" type="ORF">IAC43_03950</name>
</gene>
<organism evidence="2 3">
    <name type="scientific">Candidatus Faecivivens stercoripullorum</name>
    <dbReference type="NCBI Taxonomy" id="2840805"/>
    <lineage>
        <taxon>Bacteria</taxon>
        <taxon>Bacillati</taxon>
        <taxon>Bacillota</taxon>
        <taxon>Clostridia</taxon>
        <taxon>Eubacteriales</taxon>
        <taxon>Oscillospiraceae</taxon>
        <taxon>Oscillospiraceae incertae sedis</taxon>
        <taxon>Candidatus Faecivivens</taxon>
    </lineage>
</organism>
<name>A0A9D1KRJ2_9FIRM</name>
<dbReference type="EMBL" id="DVLW01000106">
    <property type="protein sequence ID" value="HIT94314.1"/>
    <property type="molecule type" value="Genomic_DNA"/>
</dbReference>
<evidence type="ECO:0000259" key="1">
    <source>
        <dbReference type="SMART" id="SM00849"/>
    </source>
</evidence>
<protein>
    <submittedName>
        <fullName evidence="2">MBL fold metallo-hydrolase</fullName>
    </submittedName>
</protein>
<dbReference type="SUPFAM" id="SSF56281">
    <property type="entry name" value="Metallo-hydrolase/oxidoreductase"/>
    <property type="match status" value="1"/>
</dbReference>
<evidence type="ECO:0000313" key="2">
    <source>
        <dbReference type="EMBL" id="HIT94314.1"/>
    </source>
</evidence>
<proteinExistence type="predicted"/>
<dbReference type="InterPro" id="IPR036866">
    <property type="entry name" value="RibonucZ/Hydroxyglut_hydro"/>
</dbReference>
<dbReference type="InterPro" id="IPR001279">
    <property type="entry name" value="Metallo-B-lactamas"/>
</dbReference>
<dbReference type="AlphaFoldDB" id="A0A9D1KRJ2"/>
<reference evidence="2" key="2">
    <citation type="journal article" date="2021" name="PeerJ">
        <title>Extensive microbial diversity within the chicken gut microbiome revealed by metagenomics and culture.</title>
        <authorList>
            <person name="Gilroy R."/>
            <person name="Ravi A."/>
            <person name="Getino M."/>
            <person name="Pursley I."/>
            <person name="Horton D.L."/>
            <person name="Alikhan N.F."/>
            <person name="Baker D."/>
            <person name="Gharbi K."/>
            <person name="Hall N."/>
            <person name="Watson M."/>
            <person name="Adriaenssens E.M."/>
            <person name="Foster-Nyarko E."/>
            <person name="Jarju S."/>
            <person name="Secka A."/>
            <person name="Antonio M."/>
            <person name="Oren A."/>
            <person name="Chaudhuri R.R."/>
            <person name="La Ragione R."/>
            <person name="Hildebrand F."/>
            <person name="Pallen M.J."/>
        </authorList>
    </citation>
    <scope>NUCLEOTIDE SEQUENCE</scope>
    <source>
        <strain evidence="2">ChiBcec7-5410</strain>
    </source>
</reference>
<feature type="domain" description="Metallo-beta-lactamase" evidence="1">
    <location>
        <begin position="55"/>
        <end position="243"/>
    </location>
</feature>
<evidence type="ECO:0000313" key="3">
    <source>
        <dbReference type="Proteomes" id="UP000824160"/>
    </source>
</evidence>
<dbReference type="Pfam" id="PF00753">
    <property type="entry name" value="Lactamase_B"/>
    <property type="match status" value="1"/>
</dbReference>
<dbReference type="Proteomes" id="UP000824160">
    <property type="component" value="Unassembled WGS sequence"/>
</dbReference>
<dbReference type="SMART" id="SM00849">
    <property type="entry name" value="Lactamase_B"/>
    <property type="match status" value="1"/>
</dbReference>
<reference evidence="2" key="1">
    <citation type="submission" date="2020-10" db="EMBL/GenBank/DDBJ databases">
        <authorList>
            <person name="Gilroy R."/>
        </authorList>
    </citation>
    <scope>NUCLEOTIDE SEQUENCE</scope>
    <source>
        <strain evidence="2">ChiBcec7-5410</strain>
    </source>
</reference>
<sequence>MSEWKKLMAENDAFAASTAALPHNCAANPYLTVIPDEDDPRVRHLFYDARIPGASTWMHLIIGSERALLIDTGMGAGDLRGAVEALTDKPLDVVVTHYHGDHTGGNGQFERVYCPEEDIPYLKQQMADPEHRMHPLCDEKDLVPISDQTEVIPICDGYCFRLGDGEMVEVIHTPGHTPGGCMLLDHKSGILYSGDAVLSTPTLVIDRFPNTWFPELMTITAFRDSLVKNLPRLEKVTKLCPGHGKQGIDKGYLTEMIDCLGCIIQHPEQHETYDYVDDPGQRQIMCTGRAMVVYSDSRIR</sequence>
<dbReference type="InterPro" id="IPR050855">
    <property type="entry name" value="NDM-1-like"/>
</dbReference>